<geneLocation type="plasmid" evidence="1 2">
    <name>unnamed2</name>
</geneLocation>
<reference evidence="1 2" key="1">
    <citation type="submission" date="2018-02" db="EMBL/GenBank/DDBJ databases">
        <title>FDA/CDC Antimicrobial Resistant Isolate Bank Genome Sequencing.</title>
        <authorList>
            <person name="Benahmed F.H."/>
            <person name="Lutgring J.D."/>
            <person name="Yoo B."/>
            <person name="Machado M."/>
            <person name="Brown A."/>
            <person name="McAllister G."/>
            <person name="Perry A."/>
            <person name="Halpin A.L."/>
            <person name="Vavikolanu K."/>
            <person name="Ott S."/>
            <person name="Zhao X."/>
            <person name="Tallon L.J."/>
            <person name="Sadzewicz L."/>
            <person name="Aluvathingal J."/>
            <person name="Nadendla S."/>
            <person name="Voskania-kordi A."/>
            <person name="Simonyan V."/>
            <person name="Patel J."/>
            <person name="Shawar R.M."/>
        </authorList>
    </citation>
    <scope>NUCLEOTIDE SEQUENCE [LARGE SCALE GENOMIC DNA]</scope>
    <source>
        <strain evidence="1 2">AR_0356</strain>
        <plasmid evidence="1 2">unnamed2</plasmid>
    </source>
</reference>
<dbReference type="EMBL" id="CP027170">
    <property type="protein sequence ID" value="AVK09297.1"/>
    <property type="molecule type" value="Genomic_DNA"/>
</dbReference>
<accession>A0A2K4XI71</accession>
<dbReference type="Proteomes" id="UP000238390">
    <property type="component" value="Plasmid unnamed2"/>
</dbReference>
<sequence length="39" mass="4379">MPRLHVYLNGLRLDNANQLVKAISQVTTRIRSDNSTIAV</sequence>
<keyword evidence="2" id="KW-1185">Reference proteome</keyword>
<organism evidence="1 2">
    <name type="scientific">Pseudomonas paraeruginosa</name>
    <dbReference type="NCBI Taxonomy" id="2994495"/>
    <lineage>
        <taxon>Bacteria</taxon>
        <taxon>Pseudomonadati</taxon>
        <taxon>Pseudomonadota</taxon>
        <taxon>Gammaproteobacteria</taxon>
        <taxon>Pseudomonadales</taxon>
        <taxon>Pseudomonadaceae</taxon>
        <taxon>Pseudomonas</taxon>
    </lineage>
</organism>
<name>A0A2K4XI71_9PSED</name>
<keyword evidence="1" id="KW-0614">Plasmid</keyword>
<gene>
    <name evidence="1" type="ORF">CSB93_6810</name>
</gene>
<protein>
    <submittedName>
        <fullName evidence="1">Uncharacterized protein</fullName>
    </submittedName>
</protein>
<evidence type="ECO:0000313" key="1">
    <source>
        <dbReference type="EMBL" id="AVK09297.1"/>
    </source>
</evidence>
<proteinExistence type="predicted"/>
<dbReference type="AlphaFoldDB" id="A0A2K4XI71"/>
<evidence type="ECO:0000313" key="2">
    <source>
        <dbReference type="Proteomes" id="UP000238390"/>
    </source>
</evidence>